<evidence type="ECO:0000256" key="7">
    <source>
        <dbReference type="ARBA" id="ARBA00023136"/>
    </source>
</evidence>
<dbReference type="Proteomes" id="UP000050640">
    <property type="component" value="Unplaced"/>
</dbReference>
<dbReference type="InterPro" id="IPR051962">
    <property type="entry name" value="Cuticlin"/>
</dbReference>
<evidence type="ECO:0000256" key="6">
    <source>
        <dbReference type="ARBA" id="ARBA00022989"/>
    </source>
</evidence>
<keyword evidence="3" id="KW-1003">Cell membrane</keyword>
<proteinExistence type="predicted"/>
<dbReference type="WBParaSite" id="EEL_0000876601-mRNA-1">
    <property type="protein sequence ID" value="EEL_0000876601-mRNA-1"/>
    <property type="gene ID" value="EEL_0000876601"/>
</dbReference>
<dbReference type="InterPro" id="IPR056953">
    <property type="entry name" value="CUT_N"/>
</dbReference>
<feature type="domain" description="ZP" evidence="9">
    <location>
        <begin position="13"/>
        <end position="250"/>
    </location>
</feature>
<keyword evidence="4 8" id="KW-0812">Transmembrane</keyword>
<dbReference type="GO" id="GO:0042302">
    <property type="term" value="F:structural constituent of cuticle"/>
    <property type="evidence" value="ECO:0007669"/>
    <property type="project" value="UniProtKB-KW"/>
</dbReference>
<keyword evidence="6 8" id="KW-1133">Transmembrane helix</keyword>
<dbReference type="PANTHER" id="PTHR22907:SF39">
    <property type="entry name" value="ZP DOMAIN-CONTAINING PROTEIN"/>
    <property type="match status" value="1"/>
</dbReference>
<feature type="transmembrane region" description="Helical" evidence="8">
    <location>
        <begin position="451"/>
        <end position="474"/>
    </location>
</feature>
<evidence type="ECO:0000256" key="2">
    <source>
        <dbReference type="ARBA" id="ARBA00022460"/>
    </source>
</evidence>
<keyword evidence="7 8" id="KW-0472">Membrane</keyword>
<evidence type="ECO:0000256" key="4">
    <source>
        <dbReference type="ARBA" id="ARBA00022692"/>
    </source>
</evidence>
<dbReference type="SMART" id="SM00241">
    <property type="entry name" value="ZP"/>
    <property type="match status" value="1"/>
</dbReference>
<name>A0A0R3S241_9BILA</name>
<evidence type="ECO:0000259" key="9">
    <source>
        <dbReference type="PROSITE" id="PS51034"/>
    </source>
</evidence>
<evidence type="ECO:0000256" key="8">
    <source>
        <dbReference type="SAM" id="Phobius"/>
    </source>
</evidence>
<sequence>MYPNVILEKPIVTCEPERILVQIQTSKSGPSYIYAEDHIADPNCTSRNTNHLILPLGNCGMIVKKTKNPASIIYRICISVQLHPFFITDSDRSYCAQCVYLDTDVIDDLQQSLSVSDSAPYDLEPQYDQVLPKCSYQIRRNSIEGPLIHYALLGETVYHVWKCYGENFQILVQNCYVEDGAGNHILIIRSDGCSVDQYILETPIYSLDRRTASQEMHVFKFAGKAITRFTCQIRICSLSNDSCQISAPYIQCPKNEEKKEPTSAFVQDSSIITSAPQEMLAKTTIITATGKDSWNLLTGKLDLITSPEYSESVTATTKTPEVEQTFVVSETDDYGFDLESNSAFPPSIQPSSRSHEEVEIEEPSIYERRVKWNFLTNRPTKRNVSLKPSKSSKDHFPPYDVSGVITILESPDDVAYLESKYPSAGRRRDTALRGIATNASHRPLMKCMPQIVFLTLVGIIALSVILMSIIIPYFTKCRHRNATFTSPIKINRLRHQINN</sequence>
<dbReference type="InterPro" id="IPR057475">
    <property type="entry name" value="CUT_C"/>
</dbReference>
<dbReference type="Pfam" id="PF25057">
    <property type="entry name" value="CUT_N"/>
    <property type="match status" value="1"/>
</dbReference>
<accession>A0A0R3S241</accession>
<dbReference type="GO" id="GO:0005886">
    <property type="term" value="C:plasma membrane"/>
    <property type="evidence" value="ECO:0007669"/>
    <property type="project" value="UniProtKB-SubCell"/>
</dbReference>
<keyword evidence="10" id="KW-1185">Reference proteome</keyword>
<evidence type="ECO:0000256" key="5">
    <source>
        <dbReference type="ARBA" id="ARBA00022729"/>
    </source>
</evidence>
<organism evidence="10 11">
    <name type="scientific">Elaeophora elaphi</name>
    <dbReference type="NCBI Taxonomy" id="1147741"/>
    <lineage>
        <taxon>Eukaryota</taxon>
        <taxon>Metazoa</taxon>
        <taxon>Ecdysozoa</taxon>
        <taxon>Nematoda</taxon>
        <taxon>Chromadorea</taxon>
        <taxon>Rhabditida</taxon>
        <taxon>Spirurina</taxon>
        <taxon>Spiruromorpha</taxon>
        <taxon>Filarioidea</taxon>
        <taxon>Onchocercidae</taxon>
        <taxon>Elaeophora</taxon>
    </lineage>
</organism>
<dbReference type="PANTHER" id="PTHR22907">
    <property type="entry name" value="GH04558P"/>
    <property type="match status" value="1"/>
</dbReference>
<dbReference type="PROSITE" id="PS51034">
    <property type="entry name" value="ZP_2"/>
    <property type="match status" value="1"/>
</dbReference>
<keyword evidence="5" id="KW-0732">Signal</keyword>
<protein>
    <submittedName>
        <fullName evidence="11">ZP domain-containing protein</fullName>
    </submittedName>
</protein>
<keyword evidence="2" id="KW-0193">Cuticle</keyword>
<evidence type="ECO:0000313" key="10">
    <source>
        <dbReference type="Proteomes" id="UP000050640"/>
    </source>
</evidence>
<dbReference type="AlphaFoldDB" id="A0A0R3S241"/>
<dbReference type="Pfam" id="PF25301">
    <property type="entry name" value="CUT_C"/>
    <property type="match status" value="1"/>
</dbReference>
<reference evidence="11" key="1">
    <citation type="submission" date="2017-02" db="UniProtKB">
        <authorList>
            <consortium name="WormBaseParasite"/>
        </authorList>
    </citation>
    <scope>IDENTIFICATION</scope>
</reference>
<evidence type="ECO:0000256" key="1">
    <source>
        <dbReference type="ARBA" id="ARBA00004251"/>
    </source>
</evidence>
<comment type="subcellular location">
    <subcellularLocation>
        <location evidence="1">Cell membrane</location>
        <topology evidence="1">Single-pass type I membrane protein</topology>
    </subcellularLocation>
</comment>
<dbReference type="InterPro" id="IPR001507">
    <property type="entry name" value="ZP_dom"/>
</dbReference>
<evidence type="ECO:0000256" key="3">
    <source>
        <dbReference type="ARBA" id="ARBA00022475"/>
    </source>
</evidence>
<evidence type="ECO:0000313" key="11">
    <source>
        <dbReference type="WBParaSite" id="EEL_0000876601-mRNA-1"/>
    </source>
</evidence>